<keyword evidence="3" id="KW-1185">Reference proteome</keyword>
<evidence type="ECO:0000313" key="3">
    <source>
        <dbReference type="Proteomes" id="UP001175227"/>
    </source>
</evidence>
<keyword evidence="1" id="KW-0472">Membrane</keyword>
<name>A0AA39PFE2_9AGAR</name>
<organism evidence="2 3">
    <name type="scientific">Armillaria novae-zelandiae</name>
    <dbReference type="NCBI Taxonomy" id="153914"/>
    <lineage>
        <taxon>Eukaryota</taxon>
        <taxon>Fungi</taxon>
        <taxon>Dikarya</taxon>
        <taxon>Basidiomycota</taxon>
        <taxon>Agaricomycotina</taxon>
        <taxon>Agaricomycetes</taxon>
        <taxon>Agaricomycetidae</taxon>
        <taxon>Agaricales</taxon>
        <taxon>Marasmiineae</taxon>
        <taxon>Physalacriaceae</taxon>
        <taxon>Armillaria</taxon>
    </lineage>
</organism>
<keyword evidence="1" id="KW-1133">Transmembrane helix</keyword>
<keyword evidence="1" id="KW-0812">Transmembrane</keyword>
<proteinExistence type="predicted"/>
<dbReference type="AlphaFoldDB" id="A0AA39PFE2"/>
<gene>
    <name evidence="2" type="ORF">IW261DRAFT_1462314</name>
</gene>
<accession>A0AA39PFE2</accession>
<evidence type="ECO:0000313" key="2">
    <source>
        <dbReference type="EMBL" id="KAK0483247.1"/>
    </source>
</evidence>
<dbReference type="Proteomes" id="UP001175227">
    <property type="component" value="Unassembled WGS sequence"/>
</dbReference>
<reference evidence="2" key="1">
    <citation type="submission" date="2023-06" db="EMBL/GenBank/DDBJ databases">
        <authorList>
            <consortium name="Lawrence Berkeley National Laboratory"/>
            <person name="Ahrendt S."/>
            <person name="Sahu N."/>
            <person name="Indic B."/>
            <person name="Wong-Bajracharya J."/>
            <person name="Merenyi Z."/>
            <person name="Ke H.-M."/>
            <person name="Monk M."/>
            <person name="Kocsube S."/>
            <person name="Drula E."/>
            <person name="Lipzen A."/>
            <person name="Balint B."/>
            <person name="Henrissat B."/>
            <person name="Andreopoulos B."/>
            <person name="Martin F.M."/>
            <person name="Harder C.B."/>
            <person name="Rigling D."/>
            <person name="Ford K.L."/>
            <person name="Foster G.D."/>
            <person name="Pangilinan J."/>
            <person name="Papanicolaou A."/>
            <person name="Barry K."/>
            <person name="LaButti K."/>
            <person name="Viragh M."/>
            <person name="Koriabine M."/>
            <person name="Yan M."/>
            <person name="Riley R."/>
            <person name="Champramary S."/>
            <person name="Plett K.L."/>
            <person name="Tsai I.J."/>
            <person name="Slot J."/>
            <person name="Sipos G."/>
            <person name="Plett J."/>
            <person name="Nagy L.G."/>
            <person name="Grigoriev I.V."/>
        </authorList>
    </citation>
    <scope>NUCLEOTIDE SEQUENCE</scope>
    <source>
        <strain evidence="2">ICMP 16352</strain>
    </source>
</reference>
<protein>
    <submittedName>
        <fullName evidence="2">Uncharacterized protein</fullName>
    </submittedName>
</protein>
<evidence type="ECO:0000256" key="1">
    <source>
        <dbReference type="SAM" id="Phobius"/>
    </source>
</evidence>
<feature type="transmembrane region" description="Helical" evidence="1">
    <location>
        <begin position="6"/>
        <end position="29"/>
    </location>
</feature>
<comment type="caution">
    <text evidence="2">The sequence shown here is derived from an EMBL/GenBank/DDBJ whole genome shotgun (WGS) entry which is preliminary data.</text>
</comment>
<sequence length="51" mass="5707">MLLHRYTPNVAAAVIFAVTFLALSMLLAWKNYRGRSWYFSAMVVGGLSKSP</sequence>
<dbReference type="EMBL" id="JAUEPR010000006">
    <property type="protein sequence ID" value="KAK0483247.1"/>
    <property type="molecule type" value="Genomic_DNA"/>
</dbReference>